<dbReference type="GO" id="GO:0010564">
    <property type="term" value="P:regulation of cell cycle process"/>
    <property type="evidence" value="ECO:0007669"/>
    <property type="project" value="TreeGrafter"/>
</dbReference>
<evidence type="ECO:0000256" key="1">
    <source>
        <dbReference type="SAM" id="Coils"/>
    </source>
</evidence>
<feature type="compositionally biased region" description="Basic residues" evidence="2">
    <location>
        <begin position="785"/>
        <end position="794"/>
    </location>
</feature>
<evidence type="ECO:0000313" key="4">
    <source>
        <dbReference type="Proteomes" id="UP000221165"/>
    </source>
</evidence>
<feature type="compositionally biased region" description="Basic and acidic residues" evidence="2">
    <location>
        <begin position="108"/>
        <end position="119"/>
    </location>
</feature>
<feature type="region of interest" description="Disordered" evidence="2">
    <location>
        <begin position="297"/>
        <end position="396"/>
    </location>
</feature>
<accession>A0A2C6KHW7</accession>
<dbReference type="VEuPathDB" id="ToxoDB:CSUI_010251"/>
<evidence type="ECO:0000313" key="3">
    <source>
        <dbReference type="EMBL" id="PHJ15936.1"/>
    </source>
</evidence>
<dbReference type="GO" id="GO:0005815">
    <property type="term" value="C:microtubule organizing center"/>
    <property type="evidence" value="ECO:0007669"/>
    <property type="project" value="TreeGrafter"/>
</dbReference>
<feature type="compositionally biased region" description="Polar residues" evidence="2">
    <location>
        <begin position="11"/>
        <end position="23"/>
    </location>
</feature>
<name>A0A2C6KHW7_9APIC</name>
<dbReference type="AlphaFoldDB" id="A0A2C6KHW7"/>
<comment type="caution">
    <text evidence="3">The sequence shown here is derived from an EMBL/GenBank/DDBJ whole genome shotgun (WGS) entry which is preliminary data.</text>
</comment>
<feature type="region of interest" description="Disordered" evidence="2">
    <location>
        <begin position="771"/>
        <end position="823"/>
    </location>
</feature>
<dbReference type="EMBL" id="MIGC01006993">
    <property type="protein sequence ID" value="PHJ15936.1"/>
    <property type="molecule type" value="Genomic_DNA"/>
</dbReference>
<keyword evidence="4" id="KW-1185">Reference proteome</keyword>
<feature type="compositionally biased region" description="Polar residues" evidence="2">
    <location>
        <begin position="355"/>
        <end position="368"/>
    </location>
</feature>
<feature type="coiled-coil region" evidence="1">
    <location>
        <begin position="568"/>
        <end position="709"/>
    </location>
</feature>
<dbReference type="PANTHER" id="PTHR21574:SF0">
    <property type="entry name" value="CENTROSOMAL PROTEIN OF 120 KDA"/>
    <property type="match status" value="1"/>
</dbReference>
<feature type="compositionally biased region" description="Low complexity" evidence="2">
    <location>
        <begin position="297"/>
        <end position="309"/>
    </location>
</feature>
<gene>
    <name evidence="3" type="ORF">CSUI_010251</name>
</gene>
<feature type="compositionally biased region" description="Basic and acidic residues" evidence="2">
    <location>
        <begin position="44"/>
        <end position="53"/>
    </location>
</feature>
<dbReference type="GeneID" id="94433567"/>
<evidence type="ECO:0000256" key="2">
    <source>
        <dbReference type="SAM" id="MobiDB-lite"/>
    </source>
</evidence>
<keyword evidence="1" id="KW-0175">Coiled coil</keyword>
<protein>
    <submittedName>
        <fullName evidence="3">Centrosomal protein of 120 kDa</fullName>
    </submittedName>
</protein>
<sequence length="1094" mass="123772">AGGADNRFDSSIDTYHTASSHISQQEKKGQIFHSSSENINPQVQEKHSFHNGEETENLLLLQSSSFLPSPHPSSSCSVFLQQNNVSACSQEKRDLRPKTSSNFSSHGMYKETDEKEKKPPPSPSLISQSGLSHPSFIPQMSSSSSESNQDREMECIYTSKTSERKGERNDEHVKETFFPPSFSVQERNHYEVVSSSSQEMKYWRLSIDLLSIQFFAMNANHPNAPSSHARRQVYIQYNYPPFGASHLFSTQPPVDCSKQDDQQVPLTNGFCAYTLTASSQRLRHSLQSFPLTLHICSSSTSSPPSSSSSVPPPRNRAFATSPGTSAQTSHSSSCSSSPHYRSSSSFSERKNGSSGEVTSASKRGISTVSDRSRGRPSSGVGRQKGEEKEEDEEKGSSVLLGVCTLDLSVVLQQPLLRNYQAPFQYQAYSSLLPIIQAQNSKIPASEKHHNIGQVSIQVFLEHLLLLPSAPDATGEKKVLSSSSSFPSAVDSGTQSIGVSVHPSSIQSIQQEPRPHSHHLLHSISPSPPLPSSSSSFSSCGRRANEAFLLEESFKTAYELELWKRSEEVKFLAELQKRMTEEREKMLEEVKVKEDKQNQEIREKQEAIHLLQSQLKQTAQNLQQKALELQGRENELRVEKERCLEISAQTAEELAVVTRRMKEEKDHAIELEKQKSLHLQRQNEDLEEEVKRIRLRVELLEEENYDLRCQITSAPTAQLQADLKLKMYQVANLESQLSAMTASRDHFVSNCAALLEKLHAIRDQMRERSTAYIQRREEDEEETQRERKRSLRSRSHSSGLNASRKDMSCSSSPSDMIEKSSEERMKNEIDALRSDILSLKEIFMNERRLSSSSLPNQEKKEEKGKEDKISLSLHENMNSSSSSSSFHRLPLSLPVPSSSSVSTLALQHLSYPSSPPPKNLFGFTNQHVFSSSSALPSERKKVIGEDGRKEEQERERREEDNEKADHLQTRERESFLSSNEEKEKNEDKTSLLSLTPVERSLPPTPHPQNLLGVHARKEEEEKIKKSKRKDQEDDDGDREEVEIKVKMIERQLDTLLRQGIYREEDGVIRALRSRIKDLRQMNDMLLQKEHKESEK</sequence>
<feature type="region of interest" description="Disordered" evidence="2">
    <location>
        <begin position="928"/>
        <end position="1039"/>
    </location>
</feature>
<feature type="region of interest" description="Disordered" evidence="2">
    <location>
        <begin position="487"/>
        <end position="536"/>
    </location>
</feature>
<feature type="region of interest" description="Disordered" evidence="2">
    <location>
        <begin position="87"/>
        <end position="152"/>
    </location>
</feature>
<feature type="compositionally biased region" description="Low complexity" evidence="2">
    <location>
        <begin position="321"/>
        <end position="346"/>
    </location>
</feature>
<feature type="compositionally biased region" description="Basic and acidic residues" evidence="2">
    <location>
        <begin position="1"/>
        <end position="10"/>
    </location>
</feature>
<feature type="non-terminal residue" evidence="3">
    <location>
        <position position="1"/>
    </location>
</feature>
<dbReference type="OrthoDB" id="332250at2759"/>
<feature type="region of interest" description="Disordered" evidence="2">
    <location>
        <begin position="848"/>
        <end position="869"/>
    </location>
</feature>
<dbReference type="Proteomes" id="UP000221165">
    <property type="component" value="Unassembled WGS sequence"/>
</dbReference>
<feature type="compositionally biased region" description="Basic and acidic residues" evidence="2">
    <location>
        <begin position="856"/>
        <end position="868"/>
    </location>
</feature>
<organism evidence="3 4">
    <name type="scientific">Cystoisospora suis</name>
    <dbReference type="NCBI Taxonomy" id="483139"/>
    <lineage>
        <taxon>Eukaryota</taxon>
        <taxon>Sar</taxon>
        <taxon>Alveolata</taxon>
        <taxon>Apicomplexa</taxon>
        <taxon>Conoidasida</taxon>
        <taxon>Coccidia</taxon>
        <taxon>Eucoccidiorida</taxon>
        <taxon>Eimeriorina</taxon>
        <taxon>Sarcocystidae</taxon>
        <taxon>Cystoisospora</taxon>
    </lineage>
</organism>
<feature type="compositionally biased region" description="Polar residues" evidence="2">
    <location>
        <begin position="492"/>
        <end position="510"/>
    </location>
</feature>
<proteinExistence type="predicted"/>
<feature type="compositionally biased region" description="Polar residues" evidence="2">
    <location>
        <begin position="32"/>
        <end position="43"/>
    </location>
</feature>
<dbReference type="PANTHER" id="PTHR21574">
    <property type="entry name" value="CENTROSOMAL PROTEIN OF 120 KDA"/>
    <property type="match status" value="1"/>
</dbReference>
<feature type="region of interest" description="Disordered" evidence="2">
    <location>
        <begin position="1"/>
        <end position="55"/>
    </location>
</feature>
<reference evidence="3 4" key="1">
    <citation type="journal article" date="2017" name="Int. J. Parasitol.">
        <title>The genome of the protozoan parasite Cystoisospora suis and a reverse vaccinology approach to identify vaccine candidates.</title>
        <authorList>
            <person name="Palmieri N."/>
            <person name="Shrestha A."/>
            <person name="Ruttkowski B."/>
            <person name="Beck T."/>
            <person name="Vogl C."/>
            <person name="Tomley F."/>
            <person name="Blake D.P."/>
            <person name="Joachim A."/>
        </authorList>
    </citation>
    <scope>NUCLEOTIDE SEQUENCE [LARGE SCALE GENOMIC DNA]</scope>
    <source>
        <strain evidence="3 4">Wien I</strain>
    </source>
</reference>
<feature type="compositionally biased region" description="Basic and acidic residues" evidence="2">
    <location>
        <begin position="936"/>
        <end position="988"/>
    </location>
</feature>
<dbReference type="InterPro" id="IPR039893">
    <property type="entry name" value="CEP120-like"/>
</dbReference>
<dbReference type="RefSeq" id="XP_067917668.1">
    <property type="nucleotide sequence ID" value="XM_068070356.1"/>
</dbReference>